<protein>
    <submittedName>
        <fullName evidence="2">Uncharacterized protein</fullName>
    </submittedName>
</protein>
<organism evidence="2 3">
    <name type="scientific">Pseudomonas mangrovi</name>
    <dbReference type="NCBI Taxonomy" id="2161748"/>
    <lineage>
        <taxon>Bacteria</taxon>
        <taxon>Pseudomonadati</taxon>
        <taxon>Pseudomonadota</taxon>
        <taxon>Gammaproteobacteria</taxon>
        <taxon>Pseudomonadales</taxon>
        <taxon>Pseudomonadaceae</taxon>
        <taxon>Pseudomonas</taxon>
    </lineage>
</organism>
<sequence length="106" mass="11903">MIANATEHSGVLHFPEKVSFGFENGRVRSFALYGTSLSLFGYIKSYAQFLQEFGASDASAPKEAFGDLMGYEHYYKKCQKFVEWDEMGKKIVVINFGVVRRDLGAA</sequence>
<evidence type="ECO:0000313" key="2">
    <source>
        <dbReference type="EMBL" id="PTU76069.1"/>
    </source>
</evidence>
<name>A0A2T5PEA7_9PSED</name>
<evidence type="ECO:0000313" key="3">
    <source>
        <dbReference type="Proteomes" id="UP000244064"/>
    </source>
</evidence>
<reference evidence="2 3" key="1">
    <citation type="submission" date="2018-04" db="EMBL/GenBank/DDBJ databases">
        <title>Pseudomonas sp. nov., isolated from mangrove soil.</title>
        <authorList>
            <person name="Chen C."/>
        </authorList>
    </citation>
    <scope>NUCLEOTIDE SEQUENCE [LARGE SCALE GENOMIC DNA]</scope>
    <source>
        <strain evidence="2 3">TC-11</strain>
    </source>
</reference>
<dbReference type="Proteomes" id="UP000244064">
    <property type="component" value="Unassembled WGS sequence"/>
</dbReference>
<dbReference type="EMBL" id="QASN01000002">
    <property type="protein sequence ID" value="PTU76069.1"/>
    <property type="molecule type" value="Genomic_DNA"/>
</dbReference>
<gene>
    <name evidence="2" type="ORF">DBO85_00055</name>
    <name evidence="1" type="ORF">DBO85_07445</name>
</gene>
<dbReference type="AlphaFoldDB" id="A0A2T5PEA7"/>
<proteinExistence type="predicted"/>
<accession>A0A2T5PEA7</accession>
<keyword evidence="3" id="KW-1185">Reference proteome</keyword>
<evidence type="ECO:0000313" key="1">
    <source>
        <dbReference type="EMBL" id="PTU74730.1"/>
    </source>
</evidence>
<comment type="caution">
    <text evidence="2">The sequence shown here is derived from an EMBL/GenBank/DDBJ whole genome shotgun (WGS) entry which is preliminary data.</text>
</comment>
<dbReference type="EMBL" id="QASN01000014">
    <property type="protein sequence ID" value="PTU74730.1"/>
    <property type="molecule type" value="Genomic_DNA"/>
</dbReference>